<dbReference type="EMBL" id="JABFUD020000017">
    <property type="protein sequence ID" value="KAI5066784.1"/>
    <property type="molecule type" value="Genomic_DNA"/>
</dbReference>
<dbReference type="AlphaFoldDB" id="A0A9D4UF38"/>
<accession>A0A9D4UF38</accession>
<comment type="caution">
    <text evidence="1">The sequence shown here is derived from an EMBL/GenBank/DDBJ whole genome shotgun (WGS) entry which is preliminary data.</text>
</comment>
<protein>
    <submittedName>
        <fullName evidence="1">Uncharacterized protein</fullName>
    </submittedName>
</protein>
<evidence type="ECO:0000313" key="1">
    <source>
        <dbReference type="EMBL" id="KAI5066784.1"/>
    </source>
</evidence>
<proteinExistence type="predicted"/>
<gene>
    <name evidence="1" type="ORF">GOP47_0017312</name>
</gene>
<feature type="non-terminal residue" evidence="1">
    <location>
        <position position="68"/>
    </location>
</feature>
<dbReference type="Proteomes" id="UP000886520">
    <property type="component" value="Chromosome 17"/>
</dbReference>
<keyword evidence="2" id="KW-1185">Reference proteome</keyword>
<name>A0A9D4UF38_ADICA</name>
<sequence length="68" mass="7845">MHRVSIGEDLDDTMEDLDGAEDYLSDRWEEEVPNEEQDIFPRLFAVAVIQHALVARRRLIFDPLASTS</sequence>
<reference evidence="1" key="1">
    <citation type="submission" date="2021-01" db="EMBL/GenBank/DDBJ databases">
        <title>Adiantum capillus-veneris genome.</title>
        <authorList>
            <person name="Fang Y."/>
            <person name="Liao Q."/>
        </authorList>
    </citation>
    <scope>NUCLEOTIDE SEQUENCE</scope>
    <source>
        <strain evidence="1">H3</strain>
        <tissue evidence="1">Leaf</tissue>
    </source>
</reference>
<organism evidence="1 2">
    <name type="scientific">Adiantum capillus-veneris</name>
    <name type="common">Maidenhair fern</name>
    <dbReference type="NCBI Taxonomy" id="13818"/>
    <lineage>
        <taxon>Eukaryota</taxon>
        <taxon>Viridiplantae</taxon>
        <taxon>Streptophyta</taxon>
        <taxon>Embryophyta</taxon>
        <taxon>Tracheophyta</taxon>
        <taxon>Polypodiopsida</taxon>
        <taxon>Polypodiidae</taxon>
        <taxon>Polypodiales</taxon>
        <taxon>Pteridineae</taxon>
        <taxon>Pteridaceae</taxon>
        <taxon>Vittarioideae</taxon>
        <taxon>Adiantum</taxon>
    </lineage>
</organism>
<evidence type="ECO:0000313" key="2">
    <source>
        <dbReference type="Proteomes" id="UP000886520"/>
    </source>
</evidence>
<dbReference type="OrthoDB" id="2004266at2759"/>